<evidence type="ECO:0000256" key="9">
    <source>
        <dbReference type="RuleBase" id="RU004273"/>
    </source>
</evidence>
<evidence type="ECO:0000256" key="5">
    <source>
        <dbReference type="ARBA" id="ARBA00022912"/>
    </source>
</evidence>
<dbReference type="PANTHER" id="PTHR11668">
    <property type="entry name" value="SERINE/THREONINE PROTEIN PHOSPHATASE"/>
    <property type="match status" value="1"/>
</dbReference>
<sequence>MFISPRDFLSLDFRMAPSLLFLLVFSLLELIRGSFDWFAIFFTPNYLGSVIMLMDQKLLDDIISNLLEFGRYPFRWLVQLSEQEIQQLCATSREIFLSQPNLLELEAPIKICGDIHGHYGDLLRLLFSGGLPPKANYLFLGNYVDHGMLSIETICLLFAYKIKYPDKFFLLRGNHECSSVNCNSGFYNECKTRFNIQLWKVFNDCFNCMPVAAIIDEKTLCLHGGLSPDLQNLDQIKNIRRPTDVPDSGLLCDLLWAGRHIDVKGWGMNRRGVSCTFGADIVEEFVTKHDLDVICRSCQVAKNGYEIFADKRMVTIFSASNFRGMYNNAAGMMTINEDRSWSFLVLYPPQNIRSFSHGSALGSSSSSPPIKDFGAKKLAAAAAHPEKKSEVANPAPARNSVSSSITRDHSKVSLPIGRGREDVQREASPSPIGITTPRTLAHKNVIQGTSRLMSNAAPVTPRAHVKQGISPLKGVSRPVAPRGRLEQGTSPQGHGQTSNTPSSS</sequence>
<keyword evidence="3" id="KW-0479">Metal-binding</keyword>
<evidence type="ECO:0000256" key="3">
    <source>
        <dbReference type="ARBA" id="ARBA00022723"/>
    </source>
</evidence>
<proteinExistence type="inferred from homology"/>
<evidence type="ECO:0000256" key="8">
    <source>
        <dbReference type="ARBA" id="ARBA00048336"/>
    </source>
</evidence>
<dbReference type="EMBL" id="JBBNAE010000008">
    <property type="protein sequence ID" value="KAK9103755.1"/>
    <property type="molecule type" value="Genomic_DNA"/>
</dbReference>
<organism evidence="12 13">
    <name type="scientific">Stephania japonica</name>
    <dbReference type="NCBI Taxonomy" id="461633"/>
    <lineage>
        <taxon>Eukaryota</taxon>
        <taxon>Viridiplantae</taxon>
        <taxon>Streptophyta</taxon>
        <taxon>Embryophyta</taxon>
        <taxon>Tracheophyta</taxon>
        <taxon>Spermatophyta</taxon>
        <taxon>Magnoliopsida</taxon>
        <taxon>Ranunculales</taxon>
        <taxon>Menispermaceae</taxon>
        <taxon>Menispermoideae</taxon>
        <taxon>Cissampelideae</taxon>
        <taxon>Stephania</taxon>
    </lineage>
</organism>
<keyword evidence="4 9" id="KW-0378">Hydrolase</keyword>
<dbReference type="EC" id="3.1.3.16" evidence="9"/>
<dbReference type="SUPFAM" id="SSF56300">
    <property type="entry name" value="Metallo-dependent phosphatases"/>
    <property type="match status" value="1"/>
</dbReference>
<dbReference type="AlphaFoldDB" id="A0AAP0I0W0"/>
<dbReference type="PANTHER" id="PTHR11668:SF300">
    <property type="entry name" value="SERINE_THREONINE-PROTEIN PHOSPHATASE"/>
    <property type="match status" value="1"/>
</dbReference>
<comment type="similarity">
    <text evidence="2">Belongs to the PPP phosphatase family. PP-1 subfamily.</text>
</comment>
<comment type="catalytic activity">
    <reaction evidence="8 9">
        <text>O-phospho-L-threonyl-[protein] + H2O = L-threonyl-[protein] + phosphate</text>
        <dbReference type="Rhea" id="RHEA:47004"/>
        <dbReference type="Rhea" id="RHEA-COMP:11060"/>
        <dbReference type="Rhea" id="RHEA-COMP:11605"/>
        <dbReference type="ChEBI" id="CHEBI:15377"/>
        <dbReference type="ChEBI" id="CHEBI:30013"/>
        <dbReference type="ChEBI" id="CHEBI:43474"/>
        <dbReference type="ChEBI" id="CHEBI:61977"/>
        <dbReference type="EC" id="3.1.3.16"/>
    </reaction>
</comment>
<dbReference type="PROSITE" id="PS00125">
    <property type="entry name" value="SER_THR_PHOSPHATASE"/>
    <property type="match status" value="1"/>
</dbReference>
<feature type="region of interest" description="Disordered" evidence="10">
    <location>
        <begin position="456"/>
        <end position="504"/>
    </location>
</feature>
<feature type="domain" description="Serine/threonine specific protein phosphatases" evidence="11">
    <location>
        <begin position="171"/>
        <end position="176"/>
    </location>
</feature>
<dbReference type="GO" id="GO:0046872">
    <property type="term" value="F:metal ion binding"/>
    <property type="evidence" value="ECO:0007669"/>
    <property type="project" value="UniProtKB-KW"/>
</dbReference>
<evidence type="ECO:0000256" key="1">
    <source>
        <dbReference type="ARBA" id="ARBA00001936"/>
    </source>
</evidence>
<dbReference type="GO" id="GO:0005634">
    <property type="term" value="C:nucleus"/>
    <property type="evidence" value="ECO:0007669"/>
    <property type="project" value="TreeGrafter"/>
</dbReference>
<dbReference type="InterPro" id="IPR029052">
    <property type="entry name" value="Metallo-depent_PP-like"/>
</dbReference>
<evidence type="ECO:0000256" key="2">
    <source>
        <dbReference type="ARBA" id="ARBA00005333"/>
    </source>
</evidence>
<dbReference type="InterPro" id="IPR050341">
    <property type="entry name" value="PP1_catalytic_subunit"/>
</dbReference>
<evidence type="ECO:0000313" key="13">
    <source>
        <dbReference type="Proteomes" id="UP001417504"/>
    </source>
</evidence>
<dbReference type="InterPro" id="IPR004843">
    <property type="entry name" value="Calcineurin-like_PHP"/>
</dbReference>
<dbReference type="Pfam" id="PF00149">
    <property type="entry name" value="Metallophos"/>
    <property type="match status" value="1"/>
</dbReference>
<protein>
    <recommendedName>
        <fullName evidence="9">Serine/threonine-protein phosphatase</fullName>
        <ecNumber evidence="9">3.1.3.16</ecNumber>
    </recommendedName>
</protein>
<evidence type="ECO:0000313" key="12">
    <source>
        <dbReference type="EMBL" id="KAK9103755.1"/>
    </source>
</evidence>
<accession>A0AAP0I0W0</accession>
<evidence type="ECO:0000259" key="11">
    <source>
        <dbReference type="PROSITE" id="PS00125"/>
    </source>
</evidence>
<reference evidence="12 13" key="1">
    <citation type="submission" date="2024-01" db="EMBL/GenBank/DDBJ databases">
        <title>Genome assemblies of Stephania.</title>
        <authorList>
            <person name="Yang L."/>
        </authorList>
    </citation>
    <scope>NUCLEOTIDE SEQUENCE [LARGE SCALE GENOMIC DNA]</scope>
    <source>
        <strain evidence="12">QJT</strain>
        <tissue evidence="12">Leaf</tissue>
    </source>
</reference>
<comment type="cofactor">
    <cofactor evidence="1">
        <name>Mn(2+)</name>
        <dbReference type="ChEBI" id="CHEBI:29035"/>
    </cofactor>
</comment>
<dbReference type="InterPro" id="IPR031675">
    <property type="entry name" value="STPPase_N"/>
</dbReference>
<feature type="compositionally biased region" description="Polar residues" evidence="10">
    <location>
        <begin position="487"/>
        <end position="504"/>
    </location>
</feature>
<dbReference type="FunFam" id="3.60.21.10:FF:000026">
    <property type="entry name" value="Serine/threonine-protein phosphatase"/>
    <property type="match status" value="1"/>
</dbReference>
<feature type="region of interest" description="Disordered" evidence="10">
    <location>
        <begin position="377"/>
        <end position="436"/>
    </location>
</feature>
<evidence type="ECO:0000256" key="4">
    <source>
        <dbReference type="ARBA" id="ARBA00022801"/>
    </source>
</evidence>
<evidence type="ECO:0000256" key="7">
    <source>
        <dbReference type="ARBA" id="ARBA00047761"/>
    </source>
</evidence>
<dbReference type="GO" id="GO:0004722">
    <property type="term" value="F:protein serine/threonine phosphatase activity"/>
    <property type="evidence" value="ECO:0007669"/>
    <property type="project" value="UniProtKB-EC"/>
</dbReference>
<dbReference type="Gene3D" id="3.60.21.10">
    <property type="match status" value="1"/>
</dbReference>
<dbReference type="PRINTS" id="PR00114">
    <property type="entry name" value="STPHPHTASE"/>
</dbReference>
<dbReference type="GO" id="GO:0005737">
    <property type="term" value="C:cytoplasm"/>
    <property type="evidence" value="ECO:0007669"/>
    <property type="project" value="TreeGrafter"/>
</dbReference>
<dbReference type="InterPro" id="IPR006186">
    <property type="entry name" value="Ser/Thr-sp_prot-phosphatase"/>
</dbReference>
<comment type="caution">
    <text evidence="12">The sequence shown here is derived from an EMBL/GenBank/DDBJ whole genome shotgun (WGS) entry which is preliminary data.</text>
</comment>
<dbReference type="Pfam" id="PF16891">
    <property type="entry name" value="STPPase_N"/>
    <property type="match status" value="1"/>
</dbReference>
<keyword evidence="5" id="KW-0904">Protein phosphatase</keyword>
<evidence type="ECO:0000256" key="6">
    <source>
        <dbReference type="ARBA" id="ARBA00023211"/>
    </source>
</evidence>
<keyword evidence="13" id="KW-1185">Reference proteome</keyword>
<dbReference type="Proteomes" id="UP001417504">
    <property type="component" value="Unassembled WGS sequence"/>
</dbReference>
<dbReference type="SMART" id="SM00156">
    <property type="entry name" value="PP2Ac"/>
    <property type="match status" value="1"/>
</dbReference>
<gene>
    <name evidence="12" type="ORF">Sjap_021009</name>
</gene>
<keyword evidence="6" id="KW-0464">Manganese</keyword>
<comment type="catalytic activity">
    <reaction evidence="7">
        <text>O-phospho-L-seryl-[protein] + H2O = L-seryl-[protein] + phosphate</text>
        <dbReference type="Rhea" id="RHEA:20629"/>
        <dbReference type="Rhea" id="RHEA-COMP:9863"/>
        <dbReference type="Rhea" id="RHEA-COMP:11604"/>
        <dbReference type="ChEBI" id="CHEBI:15377"/>
        <dbReference type="ChEBI" id="CHEBI:29999"/>
        <dbReference type="ChEBI" id="CHEBI:43474"/>
        <dbReference type="ChEBI" id="CHEBI:83421"/>
        <dbReference type="EC" id="3.1.3.16"/>
    </reaction>
</comment>
<name>A0AAP0I0W0_9MAGN</name>
<evidence type="ECO:0000256" key="10">
    <source>
        <dbReference type="SAM" id="MobiDB-lite"/>
    </source>
</evidence>